<feature type="compositionally biased region" description="Basic and acidic residues" evidence="1">
    <location>
        <begin position="317"/>
        <end position="334"/>
    </location>
</feature>
<feature type="compositionally biased region" description="Basic and acidic residues" evidence="1">
    <location>
        <begin position="195"/>
        <end position="204"/>
    </location>
</feature>
<reference evidence="2 3" key="1">
    <citation type="submission" date="2016-10" db="EMBL/GenBank/DDBJ databases">
        <title>Genome sequence of the basidiomycete white-rot fungus Trametes pubescens.</title>
        <authorList>
            <person name="Makela M.R."/>
            <person name="Granchi Z."/>
            <person name="Peng M."/>
            <person name="De Vries R.P."/>
            <person name="Grigoriev I."/>
            <person name="Riley R."/>
            <person name="Hilden K."/>
        </authorList>
    </citation>
    <scope>NUCLEOTIDE SEQUENCE [LARGE SCALE GENOMIC DNA]</scope>
    <source>
        <strain evidence="2 3">FBCC735</strain>
    </source>
</reference>
<protein>
    <submittedName>
        <fullName evidence="2">Uncharacterized protein</fullName>
    </submittedName>
</protein>
<proteinExistence type="predicted"/>
<feature type="region of interest" description="Disordered" evidence="1">
    <location>
        <begin position="360"/>
        <end position="451"/>
    </location>
</feature>
<feature type="compositionally biased region" description="Polar residues" evidence="1">
    <location>
        <begin position="207"/>
        <end position="221"/>
    </location>
</feature>
<evidence type="ECO:0000313" key="3">
    <source>
        <dbReference type="Proteomes" id="UP000184267"/>
    </source>
</evidence>
<evidence type="ECO:0000313" key="2">
    <source>
        <dbReference type="EMBL" id="OJT07266.1"/>
    </source>
</evidence>
<dbReference type="AlphaFoldDB" id="A0A1M2VI66"/>
<gene>
    <name evidence="2" type="ORF">TRAPUB_1895</name>
</gene>
<keyword evidence="3" id="KW-1185">Reference proteome</keyword>
<organism evidence="2 3">
    <name type="scientific">Trametes pubescens</name>
    <name type="common">White-rot fungus</name>
    <dbReference type="NCBI Taxonomy" id="154538"/>
    <lineage>
        <taxon>Eukaryota</taxon>
        <taxon>Fungi</taxon>
        <taxon>Dikarya</taxon>
        <taxon>Basidiomycota</taxon>
        <taxon>Agaricomycotina</taxon>
        <taxon>Agaricomycetes</taxon>
        <taxon>Polyporales</taxon>
        <taxon>Polyporaceae</taxon>
        <taxon>Trametes</taxon>
    </lineage>
</organism>
<dbReference type="Proteomes" id="UP000184267">
    <property type="component" value="Unassembled WGS sequence"/>
</dbReference>
<feature type="compositionally biased region" description="Polar residues" evidence="1">
    <location>
        <begin position="22"/>
        <end position="33"/>
    </location>
</feature>
<sequence length="533" mass="58145">MERRPSMTMRIRKLSNTIKNAIIPSSSTPTGQPSRMRRVSVEDIGKPKLQRQYSVDFYLTANGDRDAPRPHRPTRPSMDERPPVVHDARTKEQNRRMKALMGTDRPREEARPHGAGGSRPKPPRASPSKKGAIPFPIGVDDIGPPMALAPREATHRRQTGESNTQSRSPPGPREALYTVFAPVRRTPSSLSTKTMPERTQRTEDAGPSTTRIGVPSSTSRQVVGRSAGGVAPENLHSVYIAEGPATVGRKGAIRRTSKTSNAPLPSPDLYNLFGRSEETLVGTPRHSMAGLQRSQSAATHSTLRSARPPAPSPLRPKPAEPRDVPHDVHERERTQSASSAGWPEGATERVVIAYGQTFGRHSRTERAQAQASLDLRCPPAPQVAQLSGPDPHRASSFKAEVGHVGVTGPSRPRHVEKEPEPEPKPESVESTKRERPGRARDGKGKGTTHMTEEYVPFTRYFDEVALKNGLVNGVPEGPLPDLLPGEVPGVGVGAPATAPLRVQKKEREGKEREGKEREGEASRLRRVVEPGKR</sequence>
<dbReference type="EMBL" id="MNAD01001205">
    <property type="protein sequence ID" value="OJT07266.1"/>
    <property type="molecule type" value="Genomic_DNA"/>
</dbReference>
<feature type="compositionally biased region" description="Basic and acidic residues" evidence="1">
    <location>
        <begin position="503"/>
        <end position="533"/>
    </location>
</feature>
<accession>A0A1M2VI66</accession>
<feature type="compositionally biased region" description="Basic and acidic residues" evidence="1">
    <location>
        <begin position="77"/>
        <end position="95"/>
    </location>
</feature>
<feature type="compositionally biased region" description="Basic and acidic residues" evidence="1">
    <location>
        <begin position="413"/>
        <end position="444"/>
    </location>
</feature>
<feature type="region of interest" description="Disordered" evidence="1">
    <location>
        <begin position="22"/>
        <end position="230"/>
    </location>
</feature>
<feature type="compositionally biased region" description="Polar residues" evidence="1">
    <location>
        <begin position="292"/>
        <end position="302"/>
    </location>
</feature>
<evidence type="ECO:0000256" key="1">
    <source>
        <dbReference type="SAM" id="MobiDB-lite"/>
    </source>
</evidence>
<comment type="caution">
    <text evidence="2">The sequence shown here is derived from an EMBL/GenBank/DDBJ whole genome shotgun (WGS) entry which is preliminary data.</text>
</comment>
<feature type="compositionally biased region" description="Low complexity" evidence="1">
    <location>
        <begin position="473"/>
        <end position="500"/>
    </location>
</feature>
<feature type="region of interest" description="Disordered" evidence="1">
    <location>
        <begin position="243"/>
        <end position="347"/>
    </location>
</feature>
<name>A0A1M2VI66_TRAPU</name>
<feature type="region of interest" description="Disordered" evidence="1">
    <location>
        <begin position="473"/>
        <end position="533"/>
    </location>
</feature>
<dbReference type="OMA" id="PHDVHER"/>
<dbReference type="OrthoDB" id="2756522at2759"/>